<dbReference type="PROSITE" id="PS00086">
    <property type="entry name" value="CYTOCHROME_P450"/>
    <property type="match status" value="1"/>
</dbReference>
<dbReference type="Gene3D" id="1.10.630.10">
    <property type="entry name" value="Cytochrome P450"/>
    <property type="match status" value="1"/>
</dbReference>
<comment type="pathway">
    <text evidence="2">Secondary metabolite biosynthesis.</text>
</comment>
<evidence type="ECO:0000256" key="1">
    <source>
        <dbReference type="ARBA" id="ARBA00001971"/>
    </source>
</evidence>
<dbReference type="GO" id="GO:0005506">
    <property type="term" value="F:iron ion binding"/>
    <property type="evidence" value="ECO:0007669"/>
    <property type="project" value="InterPro"/>
</dbReference>
<dbReference type="GO" id="GO:0020037">
    <property type="term" value="F:heme binding"/>
    <property type="evidence" value="ECO:0007669"/>
    <property type="project" value="InterPro"/>
</dbReference>
<evidence type="ECO:0000256" key="2">
    <source>
        <dbReference type="ARBA" id="ARBA00005179"/>
    </source>
</evidence>
<keyword evidence="13" id="KW-1185">Reference proteome</keyword>
<dbReference type="PANTHER" id="PTHR24305">
    <property type="entry name" value="CYTOCHROME P450"/>
    <property type="match status" value="1"/>
</dbReference>
<dbReference type="PANTHER" id="PTHR24305:SF166">
    <property type="entry name" value="CYTOCHROME P450 12A4, MITOCHONDRIAL-RELATED"/>
    <property type="match status" value="1"/>
</dbReference>
<dbReference type="PRINTS" id="PR00385">
    <property type="entry name" value="P450"/>
</dbReference>
<dbReference type="Pfam" id="PF00067">
    <property type="entry name" value="p450"/>
    <property type="match status" value="1"/>
</dbReference>
<evidence type="ECO:0000256" key="7">
    <source>
        <dbReference type="ARBA" id="ARBA00023004"/>
    </source>
</evidence>
<organism evidence="12 13">
    <name type="scientific">Obba rivulosa</name>
    <dbReference type="NCBI Taxonomy" id="1052685"/>
    <lineage>
        <taxon>Eukaryota</taxon>
        <taxon>Fungi</taxon>
        <taxon>Dikarya</taxon>
        <taxon>Basidiomycota</taxon>
        <taxon>Agaricomycotina</taxon>
        <taxon>Agaricomycetes</taxon>
        <taxon>Polyporales</taxon>
        <taxon>Gelatoporiaceae</taxon>
        <taxon>Obba</taxon>
    </lineage>
</organism>
<dbReference type="InterPro" id="IPR001128">
    <property type="entry name" value="Cyt_P450"/>
</dbReference>
<evidence type="ECO:0000256" key="8">
    <source>
        <dbReference type="ARBA" id="ARBA00023033"/>
    </source>
</evidence>
<evidence type="ECO:0000256" key="10">
    <source>
        <dbReference type="RuleBase" id="RU000461"/>
    </source>
</evidence>
<reference evidence="12 13" key="1">
    <citation type="submission" date="2016-07" db="EMBL/GenBank/DDBJ databases">
        <title>Draft genome of the white-rot fungus Obba rivulosa 3A-2.</title>
        <authorList>
            <consortium name="DOE Joint Genome Institute"/>
            <person name="Miettinen O."/>
            <person name="Riley R."/>
            <person name="Acob R."/>
            <person name="Barry K."/>
            <person name="Cullen D."/>
            <person name="De Vries R."/>
            <person name="Hainaut M."/>
            <person name="Hatakka A."/>
            <person name="Henrissat B."/>
            <person name="Hilden K."/>
            <person name="Kuo R."/>
            <person name="Labutti K."/>
            <person name="Lipzen A."/>
            <person name="Makela M.R."/>
            <person name="Sandor L."/>
            <person name="Spatafora J.W."/>
            <person name="Grigoriev I.V."/>
            <person name="Hibbett D.S."/>
        </authorList>
    </citation>
    <scope>NUCLEOTIDE SEQUENCE [LARGE SCALE GENOMIC DNA]</scope>
    <source>
        <strain evidence="12 13">3A-2</strain>
    </source>
</reference>
<dbReference type="InterPro" id="IPR036396">
    <property type="entry name" value="Cyt_P450_sf"/>
</dbReference>
<keyword evidence="7 9" id="KW-0408">Iron</keyword>
<feature type="binding site" description="axial binding residue" evidence="9">
    <location>
        <position position="475"/>
    </location>
    <ligand>
        <name>heme</name>
        <dbReference type="ChEBI" id="CHEBI:30413"/>
    </ligand>
    <ligandPart>
        <name>Fe</name>
        <dbReference type="ChEBI" id="CHEBI:18248"/>
    </ligandPart>
</feature>
<protein>
    <submittedName>
        <fullName evidence="12">Cytochrome P450</fullName>
    </submittedName>
</protein>
<comment type="cofactor">
    <cofactor evidence="1 9">
        <name>heme</name>
        <dbReference type="ChEBI" id="CHEBI:30413"/>
    </cofactor>
</comment>
<accession>A0A8E2AJK1</accession>
<keyword evidence="6 10" id="KW-0560">Oxidoreductase</keyword>
<evidence type="ECO:0000256" key="9">
    <source>
        <dbReference type="PIRSR" id="PIRSR602401-1"/>
    </source>
</evidence>
<dbReference type="GO" id="GO:0016705">
    <property type="term" value="F:oxidoreductase activity, acting on paired donors, with incorporation or reduction of molecular oxygen"/>
    <property type="evidence" value="ECO:0007669"/>
    <property type="project" value="InterPro"/>
</dbReference>
<feature type="region of interest" description="Disordered" evidence="11">
    <location>
        <begin position="511"/>
        <end position="530"/>
    </location>
</feature>
<evidence type="ECO:0000256" key="5">
    <source>
        <dbReference type="ARBA" id="ARBA00022723"/>
    </source>
</evidence>
<evidence type="ECO:0000256" key="4">
    <source>
        <dbReference type="ARBA" id="ARBA00022617"/>
    </source>
</evidence>
<evidence type="ECO:0000313" key="13">
    <source>
        <dbReference type="Proteomes" id="UP000250043"/>
    </source>
</evidence>
<dbReference type="InterPro" id="IPR002401">
    <property type="entry name" value="Cyt_P450_E_grp-I"/>
</dbReference>
<dbReference type="InterPro" id="IPR017972">
    <property type="entry name" value="Cyt_P450_CS"/>
</dbReference>
<dbReference type="AlphaFoldDB" id="A0A8E2AJK1"/>
<proteinExistence type="inferred from homology"/>
<evidence type="ECO:0000256" key="11">
    <source>
        <dbReference type="SAM" id="MobiDB-lite"/>
    </source>
</evidence>
<dbReference type="Proteomes" id="UP000250043">
    <property type="component" value="Unassembled WGS sequence"/>
</dbReference>
<name>A0A8E2AJK1_9APHY</name>
<dbReference type="InterPro" id="IPR050121">
    <property type="entry name" value="Cytochrome_P450_monoxygenase"/>
</dbReference>
<evidence type="ECO:0000313" key="12">
    <source>
        <dbReference type="EMBL" id="OCH85713.1"/>
    </source>
</evidence>
<sequence>MGWLLYGVVIATLAFLVSRRFRSRGSPLKHLRGPPASWLYGNVLEIASQEKVGDLDTKWIREFGGAWRIKDCFGADILMVADPKALQHICQKSGYDYPKDKRWTQLIRLVTGNGVAAAIGDAHVRQRNAMNPAFTTAQLRQYVPVFQRAGAKLAAKWQAEVMHDGNGSRELTVSKWLPRATLDALGEAAFSYQFDTLEDDSNELARAYLSLFSNALYSGNKADFLWRAIWKFIPDNVMDLIKYVPAGDARKFAKNWDIMKDATEQLVDQKVQDGSNGRHKDLMDVMIETNSSAVGSARVPRAELVAQVTTLFVAGHESIAITTDLLLWELAKKPDCQEKIREEITTLRRNLAQRGDSEYTIEDLESMTYTVAVVKELLRLHPTGYHVHRTTAKDDIIPLSKPIRLDTGELVSEIPVEAGQNIALSLWGYNRMPDVWGEDATTFNPDRFLDGNTGRASNVGLYANIMTFSAGVRGCIGWRFAVLELLALVVELVEHFHYSLSSNRPDILPVARGPTTYPAPRGEEDRGPNLPLQVTLL</sequence>
<keyword evidence="5 9" id="KW-0479">Metal-binding</keyword>
<keyword evidence="4 9" id="KW-0349">Heme</keyword>
<keyword evidence="8 10" id="KW-0503">Monooxygenase</keyword>
<gene>
    <name evidence="12" type="ORF">OBBRIDRAFT_762572</name>
</gene>
<evidence type="ECO:0000256" key="3">
    <source>
        <dbReference type="ARBA" id="ARBA00010617"/>
    </source>
</evidence>
<dbReference type="GO" id="GO:0004497">
    <property type="term" value="F:monooxygenase activity"/>
    <property type="evidence" value="ECO:0007669"/>
    <property type="project" value="UniProtKB-KW"/>
</dbReference>
<dbReference type="OrthoDB" id="1470350at2759"/>
<dbReference type="PRINTS" id="PR00463">
    <property type="entry name" value="EP450I"/>
</dbReference>
<evidence type="ECO:0000256" key="6">
    <source>
        <dbReference type="ARBA" id="ARBA00023002"/>
    </source>
</evidence>
<dbReference type="SUPFAM" id="SSF48264">
    <property type="entry name" value="Cytochrome P450"/>
    <property type="match status" value="1"/>
</dbReference>
<dbReference type="EMBL" id="KV722567">
    <property type="protein sequence ID" value="OCH85713.1"/>
    <property type="molecule type" value="Genomic_DNA"/>
</dbReference>
<comment type="similarity">
    <text evidence="3 10">Belongs to the cytochrome P450 family.</text>
</comment>